<evidence type="ECO:0008006" key="3">
    <source>
        <dbReference type="Google" id="ProtNLM"/>
    </source>
</evidence>
<reference evidence="1 2" key="1">
    <citation type="submission" date="2024-02" db="EMBL/GenBank/DDBJ databases">
        <title>Bacterial strain from lacustrine sediment.</title>
        <authorList>
            <person name="Petit C."/>
            <person name="Fadhlaoui K."/>
        </authorList>
    </citation>
    <scope>NUCLEOTIDE SEQUENCE [LARGE SCALE GENOMIC DNA]</scope>
    <source>
        <strain evidence="1 2">IPX-CK</strain>
    </source>
</reference>
<dbReference type="Gene3D" id="3.40.50.300">
    <property type="entry name" value="P-loop containing nucleotide triphosphate hydrolases"/>
    <property type="match status" value="1"/>
</dbReference>
<dbReference type="EMBL" id="CP146256">
    <property type="protein sequence ID" value="XAH75838.1"/>
    <property type="molecule type" value="Genomic_DNA"/>
</dbReference>
<evidence type="ECO:0000313" key="2">
    <source>
        <dbReference type="Proteomes" id="UP001451571"/>
    </source>
</evidence>
<dbReference type="Gene3D" id="3.30.420.240">
    <property type="match status" value="1"/>
</dbReference>
<gene>
    <name evidence="1" type="ORF">V6984_08810</name>
</gene>
<protein>
    <recommendedName>
        <fullName evidence="3">Terminase</fullName>
    </recommendedName>
</protein>
<sequence length="604" mass="70572">MKKNDLSTYADNNQLNLYRNFPSTHYLSNPNNVLHVLAWATFWRRNMHRFVMDYLKINLYEYQAISIYLMGVSNLICIIASRNDAKSFIVAVYAVARCLLYKGTKFRIGASTEKQAKLIVSEKIIDELCDWSPILKKEIDSYGVRSNDIFVKFRNGSKITVFVANENARGLRSNAIAREEFRQIKKKVEDSVISPFQTPRKPKYMLKDYYKNNPILEEEPVDIYISSSWYDDGNWMWDISAQALDAMKNHKGGVMLAFDESITLKHGLKTMKQMIKEKKKQDPATWKIEFLNLKVRDSISSYFTYKMLIDRQILRQLFYPRNILDFKNGRKNKYSITKQDNELRVVSNDIAFVAGSQNDNSVYACIRAIPESITHENENNIIEVKQGYRRKYPYMESNQIGDTTLQAIRIRQLYEDFESDYIVIDVRNGGLQVLYSLQKVLYDTERNIEYPPLKCMNNEEYAKTCPDVNAKECIYAINATQNLNSDIATAYRRNLLEGKIDFLVPYSIAKEEILNGDKDYYNEVDVDKQIEYERPFLETQSMINECAELQYEKMPQTGIIKVFEQGKNRKDRYTACSYGSYFIDQLELDMLGSMSDYEYTCLVN</sequence>
<dbReference type="Proteomes" id="UP001451571">
    <property type="component" value="Chromosome"/>
</dbReference>
<proteinExistence type="predicted"/>
<accession>A0ABZ3F2M7</accession>
<name>A0ABZ3F2M7_9FIRM</name>
<keyword evidence="2" id="KW-1185">Reference proteome</keyword>
<dbReference type="InterPro" id="IPR027417">
    <property type="entry name" value="P-loop_NTPase"/>
</dbReference>
<evidence type="ECO:0000313" key="1">
    <source>
        <dbReference type="EMBL" id="XAH75838.1"/>
    </source>
</evidence>
<dbReference type="RefSeq" id="WP_342759414.1">
    <property type="nucleotide sequence ID" value="NZ_CP146256.1"/>
</dbReference>
<organism evidence="1 2">
    <name type="scientific">Kineothrix sedimenti</name>
    <dbReference type="NCBI Taxonomy" id="3123317"/>
    <lineage>
        <taxon>Bacteria</taxon>
        <taxon>Bacillati</taxon>
        <taxon>Bacillota</taxon>
        <taxon>Clostridia</taxon>
        <taxon>Lachnospirales</taxon>
        <taxon>Lachnospiraceae</taxon>
        <taxon>Kineothrix</taxon>
    </lineage>
</organism>